<dbReference type="GO" id="GO:1902936">
    <property type="term" value="F:phosphatidylinositol bisphosphate binding"/>
    <property type="evidence" value="ECO:0007669"/>
    <property type="project" value="TreeGrafter"/>
</dbReference>
<evidence type="ECO:0000259" key="1">
    <source>
        <dbReference type="PROSITE" id="PS50191"/>
    </source>
</evidence>
<dbReference type="Gene3D" id="3.40.525.10">
    <property type="entry name" value="CRAL-TRIO lipid binding domain"/>
    <property type="match status" value="1"/>
</dbReference>
<dbReference type="SMART" id="SM00516">
    <property type="entry name" value="SEC14"/>
    <property type="match status" value="1"/>
</dbReference>
<dbReference type="InterPro" id="IPR001251">
    <property type="entry name" value="CRAL-TRIO_dom"/>
</dbReference>
<organism evidence="2 3">
    <name type="scientific">Nephila pilipes</name>
    <name type="common">Giant wood spider</name>
    <name type="synonym">Nephila maculata</name>
    <dbReference type="NCBI Taxonomy" id="299642"/>
    <lineage>
        <taxon>Eukaryota</taxon>
        <taxon>Metazoa</taxon>
        <taxon>Ecdysozoa</taxon>
        <taxon>Arthropoda</taxon>
        <taxon>Chelicerata</taxon>
        <taxon>Arachnida</taxon>
        <taxon>Araneae</taxon>
        <taxon>Araneomorphae</taxon>
        <taxon>Entelegynae</taxon>
        <taxon>Araneoidea</taxon>
        <taxon>Nephilidae</taxon>
        <taxon>Nephila</taxon>
    </lineage>
</organism>
<proteinExistence type="predicted"/>
<dbReference type="Gene3D" id="1.10.8.20">
    <property type="entry name" value="N-terminal domain of phosphatidylinositol transfer protein sec14p"/>
    <property type="match status" value="1"/>
</dbReference>
<sequence>MVYLLDTCQSRLSKFFPRRKFSELHQHKTHIKMNISSKDGISEVQFLPLVFHSLTPSLRQRAEKELNESEENITTGLAKLKELITREHTSYWMDDDFLILFLRAKKFDVKKSFQQLKEYSHRRYLQKNILCSEAMIKIATSWDYRVCGILPKRDHEGRALLYFFANRFASDEIDHNLVIALIQVLLQFALSFPASQISGVCFIADGSVTSMECVRVIYRYVSIFAPTAHMFPARFKRIDCINTSVFCQLAFKLMRPFMPSKLLRRVTLHGCEKDALLKIYSPDILPEEFGGTLGPLSEVQNAWMDEFRKMVPKFVESNQYFQKAFYN</sequence>
<dbReference type="OrthoDB" id="6416640at2759"/>
<dbReference type="InterPro" id="IPR036273">
    <property type="entry name" value="CRAL/TRIO_N_dom_sf"/>
</dbReference>
<accession>A0A8X6TQ52</accession>
<dbReference type="InterPro" id="IPR011074">
    <property type="entry name" value="CRAL/TRIO_N_dom"/>
</dbReference>
<gene>
    <name evidence="2" type="primary">RLBP1</name>
    <name evidence="2" type="ORF">NPIL_376461</name>
</gene>
<dbReference type="PANTHER" id="PTHR10174:SF208">
    <property type="entry name" value="CRAL-TRIO DOMAIN-CONTAINING PROTEIN DDB_G0278031"/>
    <property type="match status" value="1"/>
</dbReference>
<evidence type="ECO:0000313" key="2">
    <source>
        <dbReference type="EMBL" id="GFT39234.1"/>
    </source>
</evidence>
<comment type="caution">
    <text evidence="2">The sequence shown here is derived from an EMBL/GenBank/DDBJ whole genome shotgun (WGS) entry which is preliminary data.</text>
</comment>
<dbReference type="EMBL" id="BMAW01109622">
    <property type="protein sequence ID" value="GFT39234.1"/>
    <property type="molecule type" value="Genomic_DNA"/>
</dbReference>
<protein>
    <submittedName>
        <fullName evidence="2">Retinaldehyde-binding protein 1</fullName>
    </submittedName>
</protein>
<dbReference type="Pfam" id="PF03765">
    <property type="entry name" value="CRAL_TRIO_N"/>
    <property type="match status" value="1"/>
</dbReference>
<dbReference type="PRINTS" id="PR00180">
    <property type="entry name" value="CRETINALDHBP"/>
</dbReference>
<dbReference type="CDD" id="cd00170">
    <property type="entry name" value="SEC14"/>
    <property type="match status" value="1"/>
</dbReference>
<dbReference type="PANTHER" id="PTHR10174">
    <property type="entry name" value="ALPHA-TOCOPHEROL TRANSFER PROTEIN-RELATED"/>
    <property type="match status" value="1"/>
</dbReference>
<dbReference type="InterPro" id="IPR036865">
    <property type="entry name" value="CRAL-TRIO_dom_sf"/>
</dbReference>
<dbReference type="Proteomes" id="UP000887013">
    <property type="component" value="Unassembled WGS sequence"/>
</dbReference>
<dbReference type="SUPFAM" id="SSF52087">
    <property type="entry name" value="CRAL/TRIO domain"/>
    <property type="match status" value="1"/>
</dbReference>
<reference evidence="2" key="1">
    <citation type="submission" date="2020-08" db="EMBL/GenBank/DDBJ databases">
        <title>Multicomponent nature underlies the extraordinary mechanical properties of spider dragline silk.</title>
        <authorList>
            <person name="Kono N."/>
            <person name="Nakamura H."/>
            <person name="Mori M."/>
            <person name="Yoshida Y."/>
            <person name="Ohtoshi R."/>
            <person name="Malay A.D."/>
            <person name="Moran D.A.P."/>
            <person name="Tomita M."/>
            <person name="Numata K."/>
            <person name="Arakawa K."/>
        </authorList>
    </citation>
    <scope>NUCLEOTIDE SEQUENCE</scope>
</reference>
<dbReference type="GO" id="GO:0016020">
    <property type="term" value="C:membrane"/>
    <property type="evidence" value="ECO:0007669"/>
    <property type="project" value="TreeGrafter"/>
</dbReference>
<dbReference type="Pfam" id="PF00650">
    <property type="entry name" value="CRAL_TRIO"/>
    <property type="match status" value="1"/>
</dbReference>
<dbReference type="SUPFAM" id="SSF46938">
    <property type="entry name" value="CRAL/TRIO N-terminal domain"/>
    <property type="match status" value="1"/>
</dbReference>
<name>A0A8X6TQ52_NEPPI</name>
<dbReference type="Gene3D" id="1.20.5.1200">
    <property type="entry name" value="Alpha-tocopherol transfer"/>
    <property type="match status" value="1"/>
</dbReference>
<dbReference type="PROSITE" id="PS50191">
    <property type="entry name" value="CRAL_TRIO"/>
    <property type="match status" value="1"/>
</dbReference>
<dbReference type="SMART" id="SM01100">
    <property type="entry name" value="CRAL_TRIO_N"/>
    <property type="match status" value="1"/>
</dbReference>
<keyword evidence="3" id="KW-1185">Reference proteome</keyword>
<feature type="domain" description="CRAL-TRIO" evidence="1">
    <location>
        <begin position="137"/>
        <end position="297"/>
    </location>
</feature>
<dbReference type="AlphaFoldDB" id="A0A8X6TQ52"/>
<evidence type="ECO:0000313" key="3">
    <source>
        <dbReference type="Proteomes" id="UP000887013"/>
    </source>
</evidence>